<dbReference type="CDD" id="cd14702">
    <property type="entry name" value="bZIP_plant_GBF1"/>
    <property type="match status" value="1"/>
</dbReference>
<reference evidence="8" key="2">
    <citation type="submission" date="2023-05" db="EMBL/GenBank/DDBJ databases">
        <authorList>
            <person name="Schelkunov M.I."/>
        </authorList>
    </citation>
    <scope>NUCLEOTIDE SEQUENCE</scope>
    <source>
        <strain evidence="8">Hsosn_3</strain>
        <tissue evidence="8">Leaf</tissue>
    </source>
</reference>
<comment type="subcellular location">
    <subcellularLocation>
        <location evidence="1">Nucleus</location>
    </subcellularLocation>
</comment>
<keyword evidence="4" id="KW-0804">Transcription</keyword>
<proteinExistence type="predicted"/>
<evidence type="ECO:0000256" key="1">
    <source>
        <dbReference type="ARBA" id="ARBA00004123"/>
    </source>
</evidence>
<comment type="caution">
    <text evidence="8">The sequence shown here is derived from an EMBL/GenBank/DDBJ whole genome shotgun (WGS) entry which is preliminary data.</text>
</comment>
<dbReference type="SUPFAM" id="SSF57959">
    <property type="entry name" value="Leucine zipper domain"/>
    <property type="match status" value="1"/>
</dbReference>
<dbReference type="Proteomes" id="UP001237642">
    <property type="component" value="Unassembled WGS sequence"/>
</dbReference>
<reference evidence="8" key="1">
    <citation type="submission" date="2023-02" db="EMBL/GenBank/DDBJ databases">
        <title>Genome of toxic invasive species Heracleum sosnowskyi carries increased number of genes despite the absence of recent whole-genome duplications.</title>
        <authorList>
            <person name="Schelkunov M."/>
            <person name="Shtratnikova V."/>
            <person name="Makarenko M."/>
            <person name="Klepikova A."/>
            <person name="Omelchenko D."/>
            <person name="Novikova G."/>
            <person name="Obukhova E."/>
            <person name="Bogdanov V."/>
            <person name="Penin A."/>
            <person name="Logacheva M."/>
        </authorList>
    </citation>
    <scope>NUCLEOTIDE SEQUENCE</scope>
    <source>
        <strain evidence="8">Hsosn_3</strain>
        <tissue evidence="8">Leaf</tissue>
    </source>
</reference>
<dbReference type="GO" id="GO:0003677">
    <property type="term" value="F:DNA binding"/>
    <property type="evidence" value="ECO:0007669"/>
    <property type="project" value="UniProtKB-KW"/>
</dbReference>
<dbReference type="EMBL" id="JAUIZM010000007">
    <property type="protein sequence ID" value="KAK1374499.1"/>
    <property type="molecule type" value="Genomic_DNA"/>
</dbReference>
<dbReference type="Pfam" id="PF00170">
    <property type="entry name" value="bZIP_1"/>
    <property type="match status" value="1"/>
</dbReference>
<dbReference type="PANTHER" id="PTHR46324">
    <property type="entry name" value="BASIC LEUCINE ZIPPER 43-RELATED"/>
    <property type="match status" value="1"/>
</dbReference>
<evidence type="ECO:0000256" key="3">
    <source>
        <dbReference type="ARBA" id="ARBA00023125"/>
    </source>
</evidence>
<sequence>MMFPSEFVGIQTFAQETPSHFETNCGNIQSSMSSLNQFNNLLATYPNLQNSLQPMYDFNSQSSCISNNSTSDEGDEFQLSIINERKKRRMISNRESARRSRMRKQKHLDELWLQVVHLRTENHDLLDKLNKVSGDHNRVVQENARLKKEASDLRQMLTEVQLASTYNGLRDLVEVPCTTAHLRAESSNHCITSSRICFN</sequence>
<dbReference type="PROSITE" id="PS00036">
    <property type="entry name" value="BZIP_BASIC"/>
    <property type="match status" value="1"/>
</dbReference>
<gene>
    <name evidence="8" type="ORF">POM88_030692</name>
</gene>
<protein>
    <submittedName>
        <fullName evidence="8">Basic leucine zipper 43</fullName>
    </submittedName>
</protein>
<dbReference type="PANTHER" id="PTHR46324:SF26">
    <property type="entry name" value="OS02G0728001 PROTEIN"/>
    <property type="match status" value="1"/>
</dbReference>
<evidence type="ECO:0000256" key="4">
    <source>
        <dbReference type="ARBA" id="ARBA00023163"/>
    </source>
</evidence>
<dbReference type="GO" id="GO:0046983">
    <property type="term" value="F:protein dimerization activity"/>
    <property type="evidence" value="ECO:0007669"/>
    <property type="project" value="UniProtKB-ARBA"/>
</dbReference>
<dbReference type="SMART" id="SM00338">
    <property type="entry name" value="BRLZ"/>
    <property type="match status" value="1"/>
</dbReference>
<evidence type="ECO:0000256" key="6">
    <source>
        <dbReference type="SAM" id="Coils"/>
    </source>
</evidence>
<keyword evidence="5" id="KW-0539">Nucleus</keyword>
<keyword evidence="2" id="KW-0805">Transcription regulation</keyword>
<dbReference type="Gene3D" id="1.20.5.170">
    <property type="match status" value="1"/>
</dbReference>
<dbReference type="GO" id="GO:0005634">
    <property type="term" value="C:nucleus"/>
    <property type="evidence" value="ECO:0007669"/>
    <property type="project" value="UniProtKB-SubCell"/>
</dbReference>
<evidence type="ECO:0000313" key="9">
    <source>
        <dbReference type="Proteomes" id="UP001237642"/>
    </source>
</evidence>
<accession>A0AAD8HW01</accession>
<dbReference type="InterPro" id="IPR004827">
    <property type="entry name" value="bZIP"/>
</dbReference>
<evidence type="ECO:0000256" key="2">
    <source>
        <dbReference type="ARBA" id="ARBA00023015"/>
    </source>
</evidence>
<dbReference type="InterPro" id="IPR046347">
    <property type="entry name" value="bZIP_sf"/>
</dbReference>
<evidence type="ECO:0000256" key="5">
    <source>
        <dbReference type="ARBA" id="ARBA00023242"/>
    </source>
</evidence>
<evidence type="ECO:0000259" key="7">
    <source>
        <dbReference type="PROSITE" id="PS50217"/>
    </source>
</evidence>
<keyword evidence="9" id="KW-1185">Reference proteome</keyword>
<dbReference type="GO" id="GO:0003700">
    <property type="term" value="F:DNA-binding transcription factor activity"/>
    <property type="evidence" value="ECO:0007669"/>
    <property type="project" value="InterPro"/>
</dbReference>
<feature type="coiled-coil region" evidence="6">
    <location>
        <begin position="136"/>
        <end position="163"/>
    </location>
</feature>
<keyword evidence="6" id="KW-0175">Coiled coil</keyword>
<dbReference type="InterPro" id="IPR045314">
    <property type="entry name" value="bZIP_plant_GBF1"/>
</dbReference>
<keyword evidence="3" id="KW-0238">DNA-binding</keyword>
<evidence type="ECO:0000313" key="8">
    <source>
        <dbReference type="EMBL" id="KAK1374499.1"/>
    </source>
</evidence>
<dbReference type="PROSITE" id="PS50217">
    <property type="entry name" value="BZIP"/>
    <property type="match status" value="1"/>
</dbReference>
<dbReference type="FunFam" id="1.20.5.170:FF:000020">
    <property type="entry name" value="BZIP transcription factor"/>
    <property type="match status" value="1"/>
</dbReference>
<name>A0AAD8HW01_9APIA</name>
<dbReference type="InterPro" id="IPR044521">
    <property type="entry name" value="AtbZIP8/43"/>
</dbReference>
<feature type="domain" description="BZIP" evidence="7">
    <location>
        <begin position="83"/>
        <end position="146"/>
    </location>
</feature>
<dbReference type="AlphaFoldDB" id="A0AAD8HW01"/>
<organism evidence="8 9">
    <name type="scientific">Heracleum sosnowskyi</name>
    <dbReference type="NCBI Taxonomy" id="360622"/>
    <lineage>
        <taxon>Eukaryota</taxon>
        <taxon>Viridiplantae</taxon>
        <taxon>Streptophyta</taxon>
        <taxon>Embryophyta</taxon>
        <taxon>Tracheophyta</taxon>
        <taxon>Spermatophyta</taxon>
        <taxon>Magnoliopsida</taxon>
        <taxon>eudicotyledons</taxon>
        <taxon>Gunneridae</taxon>
        <taxon>Pentapetalae</taxon>
        <taxon>asterids</taxon>
        <taxon>campanulids</taxon>
        <taxon>Apiales</taxon>
        <taxon>Apiaceae</taxon>
        <taxon>Apioideae</taxon>
        <taxon>apioid superclade</taxon>
        <taxon>Tordylieae</taxon>
        <taxon>Tordyliinae</taxon>
        <taxon>Heracleum</taxon>
    </lineage>
</organism>